<gene>
    <name evidence="1" type="ORF">B0I24_104152</name>
    <name evidence="2" type="ORF">CWE07_06330</name>
</gene>
<sequence length="102" mass="11981">MESNFQIHPYLVSVADMEEFEDEAELAADQLNLMLHNAAEQASAQDWSEDHIVELIEELCFIWFREPSLTELDSDEIEDYVSSVVRRMEQQRDDENDNLNDE</sequence>
<dbReference type="Proteomes" id="UP000249203">
    <property type="component" value="Unassembled WGS sequence"/>
</dbReference>
<reference evidence="2 4" key="1">
    <citation type="journal article" date="2018" name="Front. Microbiol.">
        <title>Genome-Based Analysis Reveals the Taxonomy and Diversity of the Family Idiomarinaceae.</title>
        <authorList>
            <person name="Liu Y."/>
            <person name="Lai Q."/>
            <person name="Shao Z."/>
        </authorList>
    </citation>
    <scope>NUCLEOTIDE SEQUENCE [LARGE SCALE GENOMIC DNA]</scope>
    <source>
        <strain evidence="2 4">CF12-14</strain>
    </source>
</reference>
<evidence type="ECO:0000313" key="1">
    <source>
        <dbReference type="EMBL" id="RAJ98948.1"/>
    </source>
</evidence>
<dbReference type="Proteomes" id="UP000287865">
    <property type="component" value="Unassembled WGS sequence"/>
</dbReference>
<evidence type="ECO:0000313" key="3">
    <source>
        <dbReference type="Proteomes" id="UP000249203"/>
    </source>
</evidence>
<proteinExistence type="predicted"/>
<protein>
    <submittedName>
        <fullName evidence="1">Uncharacterized protein</fullName>
    </submittedName>
</protein>
<evidence type="ECO:0000313" key="4">
    <source>
        <dbReference type="Proteomes" id="UP000287865"/>
    </source>
</evidence>
<dbReference type="EMBL" id="QLMD01000004">
    <property type="protein sequence ID" value="RAJ98948.1"/>
    <property type="molecule type" value="Genomic_DNA"/>
</dbReference>
<reference evidence="1 3" key="2">
    <citation type="submission" date="2018-06" db="EMBL/GenBank/DDBJ databases">
        <title>Genomic Encyclopedia of Type Strains, Phase III (KMG-III): the genomes of soil and plant-associated and newly described type strains.</title>
        <authorList>
            <person name="Whitman W."/>
        </authorList>
    </citation>
    <scope>NUCLEOTIDE SEQUENCE [LARGE SCALE GENOMIC DNA]</scope>
    <source>
        <strain evidence="1 3">CGMCC 1.15366</strain>
    </source>
</reference>
<dbReference type="AlphaFoldDB" id="A0A327X184"/>
<dbReference type="OrthoDB" id="6402667at2"/>
<comment type="caution">
    <text evidence="1">The sequence shown here is derived from an EMBL/GenBank/DDBJ whole genome shotgun (WGS) entry which is preliminary data.</text>
</comment>
<keyword evidence="4" id="KW-1185">Reference proteome</keyword>
<organism evidence="1 3">
    <name type="scientific">Aliidiomarina maris</name>
    <dbReference type="NCBI Taxonomy" id="531312"/>
    <lineage>
        <taxon>Bacteria</taxon>
        <taxon>Pseudomonadati</taxon>
        <taxon>Pseudomonadota</taxon>
        <taxon>Gammaproteobacteria</taxon>
        <taxon>Alteromonadales</taxon>
        <taxon>Idiomarinaceae</taxon>
        <taxon>Aliidiomarina</taxon>
    </lineage>
</organism>
<accession>A0A327X184</accession>
<name>A0A327X184_9GAMM</name>
<evidence type="ECO:0000313" key="2">
    <source>
        <dbReference type="EMBL" id="RUO25091.1"/>
    </source>
</evidence>
<dbReference type="EMBL" id="PIPK01000004">
    <property type="protein sequence ID" value="RUO25091.1"/>
    <property type="molecule type" value="Genomic_DNA"/>
</dbReference>
<dbReference type="RefSeq" id="WP_111569037.1">
    <property type="nucleotide sequence ID" value="NZ_PIPK01000004.1"/>
</dbReference>